<dbReference type="Proteomes" id="UP001357485">
    <property type="component" value="Unassembled WGS sequence"/>
</dbReference>
<evidence type="ECO:0000313" key="2">
    <source>
        <dbReference type="Proteomes" id="UP001357485"/>
    </source>
</evidence>
<protein>
    <submittedName>
        <fullName evidence="1">Uncharacterized protein</fullName>
    </submittedName>
</protein>
<gene>
    <name evidence="1" type="ORF">LTR16_006870</name>
</gene>
<proteinExistence type="predicted"/>
<reference evidence="1 2" key="1">
    <citation type="submission" date="2023-08" db="EMBL/GenBank/DDBJ databases">
        <title>Black Yeasts Isolated from many extreme environments.</title>
        <authorList>
            <person name="Coleine C."/>
            <person name="Stajich J.E."/>
            <person name="Selbmann L."/>
        </authorList>
    </citation>
    <scope>NUCLEOTIDE SEQUENCE [LARGE SCALE GENOMIC DNA]</scope>
    <source>
        <strain evidence="1 2">CCFEE 536</strain>
    </source>
</reference>
<evidence type="ECO:0000313" key="1">
    <source>
        <dbReference type="EMBL" id="KAK5247062.1"/>
    </source>
</evidence>
<sequence length="157" mass="19049">ASIHRCCHHRLRRGRLCCLQRHPARLRDRGCDRLHHLLPGPNLDCPWQPDVHRHRGHHLDNQQLPVHHHQACHFGRCHLHPGCTSRQLRRSCTSELYPCLHQRHHRCTHFCFLRCRCCHPLGHFLPNCHVHWCRQQGLRRLWGRSRRRFRSRRLRSV</sequence>
<keyword evidence="2" id="KW-1185">Reference proteome</keyword>
<comment type="caution">
    <text evidence="1">The sequence shown here is derived from an EMBL/GenBank/DDBJ whole genome shotgun (WGS) entry which is preliminary data.</text>
</comment>
<feature type="non-terminal residue" evidence="1">
    <location>
        <position position="1"/>
    </location>
</feature>
<dbReference type="EMBL" id="JAVRRA010009571">
    <property type="protein sequence ID" value="KAK5247062.1"/>
    <property type="molecule type" value="Genomic_DNA"/>
</dbReference>
<accession>A0ABR0LVR6</accession>
<name>A0ABR0LVR6_9PEZI</name>
<feature type="non-terminal residue" evidence="1">
    <location>
        <position position="157"/>
    </location>
</feature>
<organism evidence="1 2">
    <name type="scientific">Cryomyces antarcticus</name>
    <dbReference type="NCBI Taxonomy" id="329879"/>
    <lineage>
        <taxon>Eukaryota</taxon>
        <taxon>Fungi</taxon>
        <taxon>Dikarya</taxon>
        <taxon>Ascomycota</taxon>
        <taxon>Pezizomycotina</taxon>
        <taxon>Dothideomycetes</taxon>
        <taxon>Dothideomycetes incertae sedis</taxon>
        <taxon>Cryomyces</taxon>
    </lineage>
</organism>